<keyword evidence="8" id="KW-1278">Translocase</keyword>
<evidence type="ECO:0000256" key="1">
    <source>
        <dbReference type="ARBA" id="ARBA00004202"/>
    </source>
</evidence>
<comment type="subcellular location">
    <subcellularLocation>
        <location evidence="1">Cell membrane</location>
        <topology evidence="1">Peripheral membrane protein</topology>
    </subcellularLocation>
</comment>
<keyword evidence="3" id="KW-0813">Transport</keyword>
<dbReference type="InterPro" id="IPR003439">
    <property type="entry name" value="ABC_transporter-like_ATP-bd"/>
</dbReference>
<protein>
    <submittedName>
        <fullName evidence="11">Nickel transport system ATP-binding protein</fullName>
    </submittedName>
</protein>
<accession>A0A841PXI6</accession>
<dbReference type="CDD" id="cd03257">
    <property type="entry name" value="ABC_NikE_OppD_transporters"/>
    <property type="match status" value="1"/>
</dbReference>
<dbReference type="Proteomes" id="UP000568839">
    <property type="component" value="Unassembled WGS sequence"/>
</dbReference>
<keyword evidence="6" id="KW-0547">Nucleotide-binding</keyword>
<keyword evidence="7 11" id="KW-0067">ATP-binding</keyword>
<gene>
    <name evidence="11" type="ORF">HNR44_000654</name>
</gene>
<name>A0A841PXI6_9BACL</name>
<evidence type="ECO:0000256" key="9">
    <source>
        <dbReference type="ARBA" id="ARBA00023136"/>
    </source>
</evidence>
<evidence type="ECO:0000256" key="3">
    <source>
        <dbReference type="ARBA" id="ARBA00022448"/>
    </source>
</evidence>
<keyword evidence="5" id="KW-0997">Cell inner membrane</keyword>
<dbReference type="GO" id="GO:0016887">
    <property type="term" value="F:ATP hydrolysis activity"/>
    <property type="evidence" value="ECO:0007669"/>
    <property type="project" value="InterPro"/>
</dbReference>
<organism evidence="11 12">
    <name type="scientific">Geomicrobium halophilum</name>
    <dbReference type="NCBI Taxonomy" id="549000"/>
    <lineage>
        <taxon>Bacteria</taxon>
        <taxon>Bacillati</taxon>
        <taxon>Bacillota</taxon>
        <taxon>Bacilli</taxon>
        <taxon>Bacillales</taxon>
        <taxon>Geomicrobium</taxon>
    </lineage>
</organism>
<dbReference type="SMART" id="SM00382">
    <property type="entry name" value="AAA"/>
    <property type="match status" value="1"/>
</dbReference>
<evidence type="ECO:0000256" key="5">
    <source>
        <dbReference type="ARBA" id="ARBA00022519"/>
    </source>
</evidence>
<dbReference type="SUPFAM" id="SSF52540">
    <property type="entry name" value="P-loop containing nucleoside triphosphate hydrolases"/>
    <property type="match status" value="1"/>
</dbReference>
<keyword evidence="4" id="KW-1003">Cell membrane</keyword>
<dbReference type="Pfam" id="PF00005">
    <property type="entry name" value="ABC_tran"/>
    <property type="match status" value="1"/>
</dbReference>
<comment type="similarity">
    <text evidence="2">Belongs to the ABC transporter superfamily.</text>
</comment>
<dbReference type="GO" id="GO:0005886">
    <property type="term" value="C:plasma membrane"/>
    <property type="evidence" value="ECO:0007669"/>
    <property type="project" value="UniProtKB-SubCell"/>
</dbReference>
<keyword evidence="9" id="KW-0472">Membrane</keyword>
<dbReference type="InterPro" id="IPR017871">
    <property type="entry name" value="ABC_transporter-like_CS"/>
</dbReference>
<evidence type="ECO:0000256" key="7">
    <source>
        <dbReference type="ARBA" id="ARBA00022840"/>
    </source>
</evidence>
<dbReference type="InterPro" id="IPR027417">
    <property type="entry name" value="P-loop_NTPase"/>
</dbReference>
<dbReference type="Gene3D" id="3.40.50.300">
    <property type="entry name" value="P-loop containing nucleotide triphosphate hydrolases"/>
    <property type="match status" value="1"/>
</dbReference>
<comment type="caution">
    <text evidence="11">The sequence shown here is derived from an EMBL/GenBank/DDBJ whole genome shotgun (WGS) entry which is preliminary data.</text>
</comment>
<evidence type="ECO:0000313" key="11">
    <source>
        <dbReference type="EMBL" id="MBB6448705.1"/>
    </source>
</evidence>
<keyword evidence="12" id="KW-1185">Reference proteome</keyword>
<dbReference type="InterPro" id="IPR050388">
    <property type="entry name" value="ABC_Ni/Peptide_Import"/>
</dbReference>
<dbReference type="EMBL" id="JACHHJ010000001">
    <property type="protein sequence ID" value="MBB6448705.1"/>
    <property type="molecule type" value="Genomic_DNA"/>
</dbReference>
<sequence>MLNVDRLSIFTPEQQPLLQNISFTLSAGKTLGVIGESGAGKTMLSLALMRLLDPAFHVSGGIYFQGKSLMALTLEEVSRVRGKEIGFLTQHPLSAFDPIFTVGKQMLDTVRTHFTCTKRETRSVVIRMLDKMAFEDPEWLLRRYPFELSGGMLQRVMIALMMALKPKLMIADEPTTALDTVTQQQVLHQLGSLRNEGTEAMLLITHDLGVLAKLAEEVLVIKSGLVVERLSVKKLFAGPEHTYTRTLLRSHLKFHGVNA</sequence>
<dbReference type="PANTHER" id="PTHR43297">
    <property type="entry name" value="OLIGOPEPTIDE TRANSPORT ATP-BINDING PROTEIN APPD"/>
    <property type="match status" value="1"/>
</dbReference>
<dbReference type="GO" id="GO:0005524">
    <property type="term" value="F:ATP binding"/>
    <property type="evidence" value="ECO:0007669"/>
    <property type="project" value="UniProtKB-KW"/>
</dbReference>
<evidence type="ECO:0000256" key="8">
    <source>
        <dbReference type="ARBA" id="ARBA00022967"/>
    </source>
</evidence>
<evidence type="ECO:0000256" key="4">
    <source>
        <dbReference type="ARBA" id="ARBA00022475"/>
    </source>
</evidence>
<feature type="domain" description="ABC transporter" evidence="10">
    <location>
        <begin position="2"/>
        <end position="248"/>
    </location>
</feature>
<dbReference type="InterPro" id="IPR003593">
    <property type="entry name" value="AAA+_ATPase"/>
</dbReference>
<evidence type="ECO:0000313" key="12">
    <source>
        <dbReference type="Proteomes" id="UP000568839"/>
    </source>
</evidence>
<evidence type="ECO:0000256" key="6">
    <source>
        <dbReference type="ARBA" id="ARBA00022741"/>
    </source>
</evidence>
<dbReference type="AlphaFoldDB" id="A0A841PXI6"/>
<evidence type="ECO:0000259" key="10">
    <source>
        <dbReference type="PROSITE" id="PS50893"/>
    </source>
</evidence>
<proteinExistence type="inferred from homology"/>
<dbReference type="RefSeq" id="WP_184402660.1">
    <property type="nucleotide sequence ID" value="NZ_JACHHJ010000001.1"/>
</dbReference>
<reference evidence="11 12" key="1">
    <citation type="submission" date="2020-08" db="EMBL/GenBank/DDBJ databases">
        <title>Genomic Encyclopedia of Type Strains, Phase IV (KMG-IV): sequencing the most valuable type-strain genomes for metagenomic binning, comparative biology and taxonomic classification.</title>
        <authorList>
            <person name="Goeker M."/>
        </authorList>
    </citation>
    <scope>NUCLEOTIDE SEQUENCE [LARGE SCALE GENOMIC DNA]</scope>
    <source>
        <strain evidence="11 12">DSM 21769</strain>
    </source>
</reference>
<dbReference type="PROSITE" id="PS50893">
    <property type="entry name" value="ABC_TRANSPORTER_2"/>
    <property type="match status" value="1"/>
</dbReference>
<evidence type="ECO:0000256" key="2">
    <source>
        <dbReference type="ARBA" id="ARBA00005417"/>
    </source>
</evidence>
<dbReference type="PANTHER" id="PTHR43297:SF14">
    <property type="entry name" value="ATPASE AAA-TYPE CORE DOMAIN-CONTAINING PROTEIN"/>
    <property type="match status" value="1"/>
</dbReference>
<dbReference type="PROSITE" id="PS00211">
    <property type="entry name" value="ABC_TRANSPORTER_1"/>
    <property type="match status" value="1"/>
</dbReference>